<evidence type="ECO:0000256" key="13">
    <source>
        <dbReference type="ARBA" id="ARBA00022993"/>
    </source>
</evidence>
<dbReference type="EC" id="2.7.1.33" evidence="6 16"/>
<comment type="caution">
    <text evidence="17">The sequence shown here is derived from an EMBL/GenBank/DDBJ whole genome shotgun (WGS) entry which is preliminary data.</text>
</comment>
<proteinExistence type="inferred from homology"/>
<evidence type="ECO:0000313" key="18">
    <source>
        <dbReference type="Proteomes" id="UP001589654"/>
    </source>
</evidence>
<sequence length="242" mass="26898">MRNLIIDIGNTRTKTALFSGQEVLWEEDFGNLGQVASFVQKEKFDNAIMSSVKWDKGELKDVFQFDFLFLDFQTSLPIKNNYQSPQTLGLDRVAAAVGAWALAGKGPVLGIDLGTCITYEFVDPKDNYLGGGISPGLQMRLLAMHQQTAKLPLASISTEELSPELIGGDTLSCLKSGVYHGTKQELEGIIKEYQSSYKDLRVYICGGDAKFFESLTKDYIFVIPNLVLYGLNRILIYNVDKN</sequence>
<evidence type="ECO:0000256" key="7">
    <source>
        <dbReference type="ARBA" id="ARBA00022490"/>
    </source>
</evidence>
<evidence type="ECO:0000256" key="5">
    <source>
        <dbReference type="ARBA" id="ARBA00011738"/>
    </source>
</evidence>
<evidence type="ECO:0000256" key="2">
    <source>
        <dbReference type="ARBA" id="ARBA00001958"/>
    </source>
</evidence>
<feature type="binding site" evidence="16">
    <location>
        <position position="170"/>
    </location>
    <ligand>
        <name>substrate</name>
    </ligand>
</feature>
<evidence type="ECO:0000256" key="12">
    <source>
        <dbReference type="ARBA" id="ARBA00022958"/>
    </source>
</evidence>
<keyword evidence="10 16" id="KW-0418">Kinase</keyword>
<accession>A0ABV5J1Y7</accession>
<protein>
    <recommendedName>
        <fullName evidence="15 16">Type III pantothenate kinase</fullName>
        <ecNumber evidence="6 16">2.7.1.33</ecNumber>
    </recommendedName>
    <alternativeName>
        <fullName evidence="16">PanK-III</fullName>
    </alternativeName>
    <alternativeName>
        <fullName evidence="16">Pantothenic acid kinase</fullName>
    </alternativeName>
</protein>
<dbReference type="PANTHER" id="PTHR34265:SF1">
    <property type="entry name" value="TYPE III PANTOTHENATE KINASE"/>
    <property type="match status" value="1"/>
</dbReference>
<feature type="active site" description="Proton acceptor" evidence="16">
    <location>
        <position position="91"/>
    </location>
</feature>
<dbReference type="RefSeq" id="WP_290247373.1">
    <property type="nucleotide sequence ID" value="NZ_JAUFQT010000001.1"/>
</dbReference>
<reference evidence="17 18" key="1">
    <citation type="submission" date="2024-09" db="EMBL/GenBank/DDBJ databases">
        <authorList>
            <person name="Sun Q."/>
            <person name="Mori K."/>
        </authorList>
    </citation>
    <scope>NUCLEOTIDE SEQUENCE [LARGE SCALE GENOMIC DNA]</scope>
    <source>
        <strain evidence="17 18">CECT 7682</strain>
    </source>
</reference>
<feature type="binding site" evidence="16">
    <location>
        <position position="112"/>
    </location>
    <ligand>
        <name>K(+)</name>
        <dbReference type="ChEBI" id="CHEBI:29103"/>
    </ligand>
</feature>
<comment type="cofactor">
    <cofactor evidence="2">
        <name>K(+)</name>
        <dbReference type="ChEBI" id="CHEBI:29103"/>
    </cofactor>
</comment>
<dbReference type="Pfam" id="PF03309">
    <property type="entry name" value="Pan_kinase"/>
    <property type="match status" value="1"/>
</dbReference>
<dbReference type="PANTHER" id="PTHR34265">
    <property type="entry name" value="TYPE III PANTOTHENATE KINASE"/>
    <property type="match status" value="1"/>
</dbReference>
<feature type="binding site" evidence="16">
    <location>
        <begin position="7"/>
        <end position="14"/>
    </location>
    <ligand>
        <name>ATP</name>
        <dbReference type="ChEBI" id="CHEBI:30616"/>
    </ligand>
</feature>
<dbReference type="InterPro" id="IPR043129">
    <property type="entry name" value="ATPase_NBD"/>
</dbReference>
<keyword evidence="13 16" id="KW-0173">Coenzyme A biosynthesis</keyword>
<dbReference type="Gene3D" id="3.30.420.40">
    <property type="match status" value="1"/>
</dbReference>
<dbReference type="CDD" id="cd24015">
    <property type="entry name" value="ASKHA_NBD_PanK-III"/>
    <property type="match status" value="1"/>
</dbReference>
<keyword evidence="12 16" id="KW-0630">Potassium</keyword>
<feature type="binding site" evidence="16">
    <location>
        <position position="115"/>
    </location>
    <ligand>
        <name>ATP</name>
        <dbReference type="ChEBI" id="CHEBI:30616"/>
    </ligand>
</feature>
<comment type="pathway">
    <text evidence="4 16">Cofactor biosynthesis; coenzyme A biosynthesis; CoA from (R)-pantothenate: step 1/5.</text>
</comment>
<evidence type="ECO:0000256" key="4">
    <source>
        <dbReference type="ARBA" id="ARBA00005225"/>
    </source>
</evidence>
<feature type="binding site" evidence="16">
    <location>
        <begin position="89"/>
        <end position="92"/>
    </location>
    <ligand>
        <name>substrate</name>
    </ligand>
</feature>
<name>A0ABV5J1Y7_9BACT</name>
<evidence type="ECO:0000256" key="3">
    <source>
        <dbReference type="ARBA" id="ARBA00004496"/>
    </source>
</evidence>
<keyword evidence="18" id="KW-1185">Reference proteome</keyword>
<dbReference type="Proteomes" id="UP001589654">
    <property type="component" value="Unassembled WGS sequence"/>
</dbReference>
<dbReference type="SUPFAM" id="SSF53067">
    <property type="entry name" value="Actin-like ATPase domain"/>
    <property type="match status" value="2"/>
</dbReference>
<evidence type="ECO:0000256" key="14">
    <source>
        <dbReference type="ARBA" id="ARBA00038036"/>
    </source>
</evidence>
<feature type="binding site" evidence="16">
    <location>
        <position position="82"/>
    </location>
    <ligand>
        <name>substrate</name>
    </ligand>
</feature>
<comment type="catalytic activity">
    <reaction evidence="1 16">
        <text>(R)-pantothenate + ATP = (R)-4'-phosphopantothenate + ADP + H(+)</text>
        <dbReference type="Rhea" id="RHEA:16373"/>
        <dbReference type="ChEBI" id="CHEBI:10986"/>
        <dbReference type="ChEBI" id="CHEBI:15378"/>
        <dbReference type="ChEBI" id="CHEBI:29032"/>
        <dbReference type="ChEBI" id="CHEBI:30616"/>
        <dbReference type="ChEBI" id="CHEBI:456216"/>
        <dbReference type="EC" id="2.7.1.33"/>
    </reaction>
</comment>
<keyword evidence="11 16" id="KW-0067">ATP-binding</keyword>
<dbReference type="NCBIfam" id="TIGR00671">
    <property type="entry name" value="baf"/>
    <property type="match status" value="1"/>
</dbReference>
<comment type="similarity">
    <text evidence="14 16">Belongs to the type III pantothenate kinase family.</text>
</comment>
<evidence type="ECO:0000256" key="1">
    <source>
        <dbReference type="ARBA" id="ARBA00001206"/>
    </source>
</evidence>
<evidence type="ECO:0000256" key="8">
    <source>
        <dbReference type="ARBA" id="ARBA00022679"/>
    </source>
</evidence>
<dbReference type="EMBL" id="JBHMEW010000011">
    <property type="protein sequence ID" value="MFB9210826.1"/>
    <property type="molecule type" value="Genomic_DNA"/>
</dbReference>
<gene>
    <name evidence="16" type="primary">coaX</name>
    <name evidence="17" type="ORF">ACFFUR_03345</name>
</gene>
<comment type="subcellular location">
    <subcellularLocation>
        <location evidence="3 16">Cytoplasm</location>
    </subcellularLocation>
</comment>
<evidence type="ECO:0000256" key="15">
    <source>
        <dbReference type="ARBA" id="ARBA00040883"/>
    </source>
</evidence>
<evidence type="ECO:0000256" key="16">
    <source>
        <dbReference type="HAMAP-Rule" id="MF_01274"/>
    </source>
</evidence>
<evidence type="ECO:0000313" key="17">
    <source>
        <dbReference type="EMBL" id="MFB9210826.1"/>
    </source>
</evidence>
<dbReference type="InterPro" id="IPR004619">
    <property type="entry name" value="Type_III_PanK"/>
</dbReference>
<keyword evidence="7 16" id="KW-0963">Cytoplasm</keyword>
<evidence type="ECO:0000256" key="10">
    <source>
        <dbReference type="ARBA" id="ARBA00022777"/>
    </source>
</evidence>
<keyword evidence="16" id="KW-0479">Metal-binding</keyword>
<dbReference type="GO" id="GO:0004594">
    <property type="term" value="F:pantothenate kinase activity"/>
    <property type="evidence" value="ECO:0007669"/>
    <property type="project" value="UniProtKB-EC"/>
</dbReference>
<evidence type="ECO:0000256" key="9">
    <source>
        <dbReference type="ARBA" id="ARBA00022741"/>
    </source>
</evidence>
<dbReference type="HAMAP" id="MF_01274">
    <property type="entry name" value="Pantothen_kinase_3"/>
    <property type="match status" value="1"/>
</dbReference>
<comment type="subunit">
    <text evidence="5 16">Homodimer.</text>
</comment>
<comment type="function">
    <text evidence="16">Catalyzes the phosphorylation of pantothenate (Pan), the first step in CoA biosynthesis.</text>
</comment>
<keyword evidence="8 16" id="KW-0808">Transferase</keyword>
<evidence type="ECO:0000256" key="6">
    <source>
        <dbReference type="ARBA" id="ARBA00012102"/>
    </source>
</evidence>
<evidence type="ECO:0000256" key="11">
    <source>
        <dbReference type="ARBA" id="ARBA00022840"/>
    </source>
</evidence>
<comment type="cofactor">
    <cofactor evidence="16">
        <name>NH4(+)</name>
        <dbReference type="ChEBI" id="CHEBI:28938"/>
    </cofactor>
    <cofactor evidence="16">
        <name>K(+)</name>
        <dbReference type="ChEBI" id="CHEBI:29103"/>
    </cofactor>
    <text evidence="16">A monovalent cation. Ammonium or potassium.</text>
</comment>
<organism evidence="17 18">
    <name type="scientific">Echinicola jeungdonensis</name>
    <dbReference type="NCBI Taxonomy" id="709343"/>
    <lineage>
        <taxon>Bacteria</taxon>
        <taxon>Pseudomonadati</taxon>
        <taxon>Bacteroidota</taxon>
        <taxon>Cytophagia</taxon>
        <taxon>Cytophagales</taxon>
        <taxon>Cyclobacteriaceae</taxon>
        <taxon>Echinicola</taxon>
    </lineage>
</organism>
<keyword evidence="9 16" id="KW-0547">Nucleotide-binding</keyword>